<evidence type="ECO:0000256" key="1">
    <source>
        <dbReference type="SAM" id="MobiDB-lite"/>
    </source>
</evidence>
<protein>
    <submittedName>
        <fullName evidence="2">Uncharacterized protein</fullName>
    </submittedName>
</protein>
<reference evidence="2 3" key="1">
    <citation type="journal article" date="2020" name="Mol. Plant">
        <title>The Chromosome-Based Rubber Tree Genome Provides New Insights into Spurge Genome Evolution and Rubber Biosynthesis.</title>
        <authorList>
            <person name="Liu J."/>
            <person name="Shi C."/>
            <person name="Shi C.C."/>
            <person name="Li W."/>
            <person name="Zhang Q.J."/>
            <person name="Zhang Y."/>
            <person name="Li K."/>
            <person name="Lu H.F."/>
            <person name="Shi C."/>
            <person name="Zhu S.T."/>
            <person name="Xiao Z.Y."/>
            <person name="Nan H."/>
            <person name="Yue Y."/>
            <person name="Zhu X.G."/>
            <person name="Wu Y."/>
            <person name="Hong X.N."/>
            <person name="Fan G.Y."/>
            <person name="Tong Y."/>
            <person name="Zhang D."/>
            <person name="Mao C.L."/>
            <person name="Liu Y.L."/>
            <person name="Hao S.J."/>
            <person name="Liu W.Q."/>
            <person name="Lv M.Q."/>
            <person name="Zhang H.B."/>
            <person name="Liu Y."/>
            <person name="Hu-Tang G.R."/>
            <person name="Wang J.P."/>
            <person name="Wang J.H."/>
            <person name="Sun Y.H."/>
            <person name="Ni S.B."/>
            <person name="Chen W.B."/>
            <person name="Zhang X.C."/>
            <person name="Jiao Y.N."/>
            <person name="Eichler E.E."/>
            <person name="Li G.H."/>
            <person name="Liu X."/>
            <person name="Gao L.Z."/>
        </authorList>
    </citation>
    <scope>NUCLEOTIDE SEQUENCE [LARGE SCALE GENOMIC DNA]</scope>
    <source>
        <strain evidence="3">cv. GT1</strain>
        <tissue evidence="2">Leaf</tissue>
    </source>
</reference>
<sequence>MNKIEKQAYLELSAVDGYGSTHDGRVNRDAISRSYNEAKGLWNVAFPLINMIGELVGRNRAIEKGVETFDDAIENMEKEMTVDLDKDYLFEDITGNHSAKAPQNSKEKKSKVSHDDDMSTNFNMFMEQMNTHLDVIANVWADQQAIEKEIAYENKRVAKQKKMMNEIISSE</sequence>
<accession>A0A6A6KRW4</accession>
<feature type="compositionally biased region" description="Basic and acidic residues" evidence="1">
    <location>
        <begin position="105"/>
        <end position="116"/>
    </location>
</feature>
<organism evidence="2 3">
    <name type="scientific">Hevea brasiliensis</name>
    <name type="common">Para rubber tree</name>
    <name type="synonym">Siphonia brasiliensis</name>
    <dbReference type="NCBI Taxonomy" id="3981"/>
    <lineage>
        <taxon>Eukaryota</taxon>
        <taxon>Viridiplantae</taxon>
        <taxon>Streptophyta</taxon>
        <taxon>Embryophyta</taxon>
        <taxon>Tracheophyta</taxon>
        <taxon>Spermatophyta</taxon>
        <taxon>Magnoliopsida</taxon>
        <taxon>eudicotyledons</taxon>
        <taxon>Gunneridae</taxon>
        <taxon>Pentapetalae</taxon>
        <taxon>rosids</taxon>
        <taxon>fabids</taxon>
        <taxon>Malpighiales</taxon>
        <taxon>Euphorbiaceae</taxon>
        <taxon>Crotonoideae</taxon>
        <taxon>Micrandreae</taxon>
        <taxon>Hevea</taxon>
    </lineage>
</organism>
<gene>
    <name evidence="2" type="ORF">GH714_015451</name>
</gene>
<dbReference type="Proteomes" id="UP000467840">
    <property type="component" value="Chromosome 2"/>
</dbReference>
<feature type="compositionally biased region" description="Polar residues" evidence="1">
    <location>
        <begin position="95"/>
        <end position="104"/>
    </location>
</feature>
<dbReference type="EMBL" id="JAAGAX010000015">
    <property type="protein sequence ID" value="KAF2290783.1"/>
    <property type="molecule type" value="Genomic_DNA"/>
</dbReference>
<dbReference type="AlphaFoldDB" id="A0A6A6KRW4"/>
<evidence type="ECO:0000313" key="3">
    <source>
        <dbReference type="Proteomes" id="UP000467840"/>
    </source>
</evidence>
<comment type="caution">
    <text evidence="2">The sequence shown here is derived from an EMBL/GenBank/DDBJ whole genome shotgun (WGS) entry which is preliminary data.</text>
</comment>
<name>A0A6A6KRW4_HEVBR</name>
<feature type="region of interest" description="Disordered" evidence="1">
    <location>
        <begin position="95"/>
        <end position="116"/>
    </location>
</feature>
<keyword evidence="3" id="KW-1185">Reference proteome</keyword>
<proteinExistence type="predicted"/>
<evidence type="ECO:0000313" key="2">
    <source>
        <dbReference type="EMBL" id="KAF2290783.1"/>
    </source>
</evidence>